<protein>
    <submittedName>
        <fullName evidence="1">Uncharacterized protein</fullName>
    </submittedName>
</protein>
<dbReference type="HOGENOM" id="CLU_163794_0_0_1"/>
<dbReference type="Proteomes" id="UP000006643">
    <property type="component" value="Unassembled WGS sequence"/>
</dbReference>
<dbReference type="VEuPathDB" id="FungiDB:PITG_20887"/>
<organism evidence="1 2">
    <name type="scientific">Phytophthora infestans (strain T30-4)</name>
    <name type="common">Potato late blight agent</name>
    <dbReference type="NCBI Taxonomy" id="403677"/>
    <lineage>
        <taxon>Eukaryota</taxon>
        <taxon>Sar</taxon>
        <taxon>Stramenopiles</taxon>
        <taxon>Oomycota</taxon>
        <taxon>Peronosporomycetes</taxon>
        <taxon>Peronosporales</taxon>
        <taxon>Peronosporaceae</taxon>
        <taxon>Phytophthora</taxon>
    </lineage>
</organism>
<dbReference type="eggNOG" id="ENOG502RG84">
    <property type="taxonomic scope" value="Eukaryota"/>
</dbReference>
<dbReference type="KEGG" id="pif:PITG_20887"/>
<proteinExistence type="predicted"/>
<dbReference type="OrthoDB" id="89328at2759"/>
<dbReference type="EMBL" id="DS028270">
    <property type="protein sequence ID" value="EEY55473.1"/>
    <property type="molecule type" value="Genomic_DNA"/>
</dbReference>
<dbReference type="InParanoid" id="D0P247"/>
<dbReference type="RefSeq" id="XP_002895635.1">
    <property type="nucleotide sequence ID" value="XM_002895589.1"/>
</dbReference>
<reference evidence="2" key="1">
    <citation type="journal article" date="2009" name="Nature">
        <title>Genome sequence and analysis of the Irish potato famine pathogen Phytophthora infestans.</title>
        <authorList>
            <consortium name="The Broad Institute Genome Sequencing Platform"/>
            <person name="Haas B.J."/>
            <person name="Kamoun S."/>
            <person name="Zody M.C."/>
            <person name="Jiang R.H."/>
            <person name="Handsaker R.E."/>
            <person name="Cano L.M."/>
            <person name="Grabherr M."/>
            <person name="Kodira C.D."/>
            <person name="Raffaele S."/>
            <person name="Torto-Alalibo T."/>
            <person name="Bozkurt T.O."/>
            <person name="Ah-Fong A.M."/>
            <person name="Alvarado L."/>
            <person name="Anderson V.L."/>
            <person name="Armstrong M.R."/>
            <person name="Avrova A."/>
            <person name="Baxter L."/>
            <person name="Beynon J."/>
            <person name="Boevink P.C."/>
            <person name="Bollmann S.R."/>
            <person name="Bos J.I."/>
            <person name="Bulone V."/>
            <person name="Cai G."/>
            <person name="Cakir C."/>
            <person name="Carrington J.C."/>
            <person name="Chawner M."/>
            <person name="Conti L."/>
            <person name="Costanzo S."/>
            <person name="Ewan R."/>
            <person name="Fahlgren N."/>
            <person name="Fischbach M.A."/>
            <person name="Fugelstad J."/>
            <person name="Gilroy E.M."/>
            <person name="Gnerre S."/>
            <person name="Green P.J."/>
            <person name="Grenville-Briggs L.J."/>
            <person name="Griffith J."/>
            <person name="Grunwald N.J."/>
            <person name="Horn K."/>
            <person name="Horner N.R."/>
            <person name="Hu C.H."/>
            <person name="Huitema E."/>
            <person name="Jeong D.H."/>
            <person name="Jones A.M."/>
            <person name="Jones J.D."/>
            <person name="Jones R.W."/>
            <person name="Karlsson E.K."/>
            <person name="Kunjeti S.G."/>
            <person name="Lamour K."/>
            <person name="Liu Z."/>
            <person name="Ma L."/>
            <person name="Maclean D."/>
            <person name="Chibucos M.C."/>
            <person name="McDonald H."/>
            <person name="McWalters J."/>
            <person name="Meijer H.J."/>
            <person name="Morgan W."/>
            <person name="Morris P.F."/>
            <person name="Munro C.A."/>
            <person name="O'Neill K."/>
            <person name="Ospina-Giraldo M."/>
            <person name="Pinzon A."/>
            <person name="Pritchard L."/>
            <person name="Ramsahoye B."/>
            <person name="Ren Q."/>
            <person name="Restrepo S."/>
            <person name="Roy S."/>
            <person name="Sadanandom A."/>
            <person name="Savidor A."/>
            <person name="Schornack S."/>
            <person name="Schwartz D.C."/>
            <person name="Schumann U.D."/>
            <person name="Schwessinger B."/>
            <person name="Seyer L."/>
            <person name="Sharpe T."/>
            <person name="Silvar C."/>
            <person name="Song J."/>
            <person name="Studholme D.J."/>
            <person name="Sykes S."/>
            <person name="Thines M."/>
            <person name="van de Vondervoort P.J."/>
            <person name="Phuntumart V."/>
            <person name="Wawra S."/>
            <person name="Weide R."/>
            <person name="Win J."/>
            <person name="Young C."/>
            <person name="Zhou S."/>
            <person name="Fry W."/>
            <person name="Meyers B.C."/>
            <person name="van West P."/>
            <person name="Ristaino J."/>
            <person name="Govers F."/>
            <person name="Birch P.R."/>
            <person name="Whisson S.C."/>
            <person name="Judelson H.S."/>
            <person name="Nusbaum C."/>
        </authorList>
    </citation>
    <scope>NUCLEOTIDE SEQUENCE [LARGE SCALE GENOMIC DNA]</scope>
    <source>
        <strain evidence="2">T30-4</strain>
    </source>
</reference>
<keyword evidence="2" id="KW-1185">Reference proteome</keyword>
<dbReference type="GeneID" id="9480285"/>
<evidence type="ECO:0000313" key="2">
    <source>
        <dbReference type="Proteomes" id="UP000006643"/>
    </source>
</evidence>
<gene>
    <name evidence="1" type="ORF">PITG_20887</name>
</gene>
<dbReference type="AlphaFoldDB" id="D0P247"/>
<dbReference type="OMA" id="YGNYERR"/>
<evidence type="ECO:0000313" key="1">
    <source>
        <dbReference type="EMBL" id="EEY55473.1"/>
    </source>
</evidence>
<accession>D0P247</accession>
<sequence length="103" mass="11601">MTSQATSFQDLLHVGISTDTHVIKKETRDVYASYLKKFCEFCISNKSPDPATARHHELLASCRVHGKRITFVSVSNQTADTIWAAVANYYGNYERRDEAGSDK</sequence>
<name>D0P247_PHYIT</name>